<keyword evidence="2" id="KW-0805">Transcription regulation</keyword>
<dbReference type="PANTHER" id="PTHR46796">
    <property type="entry name" value="HTH-TYPE TRANSCRIPTIONAL ACTIVATOR RHAS-RELATED"/>
    <property type="match status" value="1"/>
</dbReference>
<dbReference type="SUPFAM" id="SSF46689">
    <property type="entry name" value="Homeodomain-like"/>
    <property type="match status" value="1"/>
</dbReference>
<evidence type="ECO:0000256" key="4">
    <source>
        <dbReference type="ARBA" id="ARBA00023163"/>
    </source>
</evidence>
<evidence type="ECO:0000256" key="5">
    <source>
        <dbReference type="ARBA" id="ARBA00037345"/>
    </source>
</evidence>
<comment type="subcellular location">
    <subcellularLocation>
        <location evidence="1">Cytoplasm</location>
    </subcellularLocation>
</comment>
<dbReference type="InterPro" id="IPR009057">
    <property type="entry name" value="Homeodomain-like_sf"/>
</dbReference>
<evidence type="ECO:0000256" key="3">
    <source>
        <dbReference type="ARBA" id="ARBA00023125"/>
    </source>
</evidence>
<dbReference type="InterPro" id="IPR050204">
    <property type="entry name" value="AraC_XylS_family_regulators"/>
</dbReference>
<proteinExistence type="predicted"/>
<evidence type="ECO:0000259" key="6">
    <source>
        <dbReference type="PROSITE" id="PS01124"/>
    </source>
</evidence>
<feature type="domain" description="HTH araC/xylS-type" evidence="6">
    <location>
        <begin position="160"/>
        <end position="258"/>
    </location>
</feature>
<dbReference type="EMBL" id="NWMT01000065">
    <property type="protein sequence ID" value="PCD00196.1"/>
    <property type="molecule type" value="Genomic_DNA"/>
</dbReference>
<dbReference type="Pfam" id="PF12833">
    <property type="entry name" value="HTH_18"/>
    <property type="match status" value="1"/>
</dbReference>
<dbReference type="RefSeq" id="WP_096345760.1">
    <property type="nucleotide sequence ID" value="NZ_CP033116.1"/>
</dbReference>
<dbReference type="InterPro" id="IPR020449">
    <property type="entry name" value="Tscrpt_reg_AraC-type_HTH"/>
</dbReference>
<sequence length="270" mass="29820">MYPRPLTPDSPRPAVALVHYAPAMALLPWIQSYWVLEQTFSALPTPQKLHPDGGVSLILDLASAAPQATLMASSRLVYQSFSGPVSRLGIRFQPGGLVALFGLDIQELMDTPIPVADLSLPGWDRLFAGITGAPWPLVRHLPLLDNWLLLQARAQQAAPGTLQRLLPWLLTGRLDINTLISTQGLSRRTLERLLRDQVGLAPAQLNRLGQIKRARNLLIGGAQPVSSIALDCGFHDQAHFTHHFRRHTDETPGAYRKRKLTQIYNRPPGS</sequence>
<dbReference type="Proteomes" id="UP000243750">
    <property type="component" value="Unassembled WGS sequence"/>
</dbReference>
<dbReference type="Gene3D" id="1.10.10.60">
    <property type="entry name" value="Homeodomain-like"/>
    <property type="match status" value="1"/>
</dbReference>
<evidence type="ECO:0000313" key="8">
    <source>
        <dbReference type="EMBL" id="QFY56856.1"/>
    </source>
</evidence>
<comment type="function">
    <text evidence="5">Regulatory protein of the TOL plasmid xyl operons. XylS activates the xylXYZLTEGFJQKIH operon required for the degradation of toluene, m-xylene and p-xylene.</text>
</comment>
<dbReference type="InterPro" id="IPR018062">
    <property type="entry name" value="HTH_AraC-typ_CS"/>
</dbReference>
<dbReference type="GO" id="GO:0009893">
    <property type="term" value="P:positive regulation of metabolic process"/>
    <property type="evidence" value="ECO:0007669"/>
    <property type="project" value="UniProtKB-ARBA"/>
</dbReference>
<evidence type="ECO:0000256" key="1">
    <source>
        <dbReference type="ARBA" id="ARBA00004496"/>
    </source>
</evidence>
<accession>A0AA91U4J2</accession>
<dbReference type="AlphaFoldDB" id="A0AA91U4J2"/>
<dbReference type="EMBL" id="CP033116">
    <property type="protein sequence ID" value="QFY56856.1"/>
    <property type="molecule type" value="Genomic_DNA"/>
</dbReference>
<dbReference type="PROSITE" id="PS01124">
    <property type="entry name" value="HTH_ARAC_FAMILY_2"/>
    <property type="match status" value="1"/>
</dbReference>
<organism evidence="7 9">
    <name type="scientific">Halopseudomonas pelagia</name>
    <dbReference type="NCBI Taxonomy" id="553151"/>
    <lineage>
        <taxon>Bacteria</taxon>
        <taxon>Pseudomonadati</taxon>
        <taxon>Pseudomonadota</taxon>
        <taxon>Gammaproteobacteria</taxon>
        <taxon>Pseudomonadales</taxon>
        <taxon>Pseudomonadaceae</taxon>
        <taxon>Halopseudomonas</taxon>
    </lineage>
</organism>
<protein>
    <submittedName>
        <fullName evidence="8">AraC family transcriptional regulator</fullName>
    </submittedName>
</protein>
<reference evidence="8 10" key="2">
    <citation type="submission" date="2018-10" db="EMBL/GenBank/DDBJ databases">
        <title>Complete genome sequence of Pseudomonas pelagia strain Kongs-67.</title>
        <authorList>
            <person name="Sinha R.K."/>
            <person name="Krishnan K."/>
        </authorList>
    </citation>
    <scope>NUCLEOTIDE SEQUENCE [LARGE SCALE GENOMIC DNA]</scope>
    <source>
        <strain evidence="8 10">Kongs-67</strain>
    </source>
</reference>
<evidence type="ECO:0000313" key="9">
    <source>
        <dbReference type="Proteomes" id="UP000243750"/>
    </source>
</evidence>
<evidence type="ECO:0000313" key="7">
    <source>
        <dbReference type="EMBL" id="PCD00196.1"/>
    </source>
</evidence>
<dbReference type="GO" id="GO:0003700">
    <property type="term" value="F:DNA-binding transcription factor activity"/>
    <property type="evidence" value="ECO:0007669"/>
    <property type="project" value="InterPro"/>
</dbReference>
<dbReference type="InterPro" id="IPR046532">
    <property type="entry name" value="DUF6597"/>
</dbReference>
<name>A0AA91U4J2_9GAMM</name>
<dbReference type="Proteomes" id="UP000344571">
    <property type="component" value="Chromosome"/>
</dbReference>
<dbReference type="PRINTS" id="PR00032">
    <property type="entry name" value="HTHARAC"/>
</dbReference>
<reference evidence="7 9" key="1">
    <citation type="submission" date="2017-09" db="EMBL/GenBank/DDBJ databases">
        <title>Bacterial and phytoplankton interrelationship in Kongsfjorden, an Arctic fjord.</title>
        <authorList>
            <person name="Sinha R."/>
            <person name="Krishnan K."/>
        </authorList>
    </citation>
    <scope>NUCLEOTIDE SEQUENCE [LARGE SCALE GENOMIC DNA]</scope>
    <source>
        <strain evidence="7 9">58</strain>
    </source>
</reference>
<dbReference type="GO" id="GO:0043565">
    <property type="term" value="F:sequence-specific DNA binding"/>
    <property type="evidence" value="ECO:0007669"/>
    <property type="project" value="InterPro"/>
</dbReference>
<dbReference type="SMART" id="SM00342">
    <property type="entry name" value="HTH_ARAC"/>
    <property type="match status" value="1"/>
</dbReference>
<dbReference type="Pfam" id="PF20240">
    <property type="entry name" value="DUF6597"/>
    <property type="match status" value="1"/>
</dbReference>
<dbReference type="GO" id="GO:0005737">
    <property type="term" value="C:cytoplasm"/>
    <property type="evidence" value="ECO:0007669"/>
    <property type="project" value="UniProtKB-SubCell"/>
</dbReference>
<dbReference type="InterPro" id="IPR018060">
    <property type="entry name" value="HTH_AraC"/>
</dbReference>
<evidence type="ECO:0000256" key="2">
    <source>
        <dbReference type="ARBA" id="ARBA00023015"/>
    </source>
</evidence>
<dbReference type="PROSITE" id="PS00041">
    <property type="entry name" value="HTH_ARAC_FAMILY_1"/>
    <property type="match status" value="1"/>
</dbReference>
<gene>
    <name evidence="7" type="ORF">CO192_06285</name>
    <name evidence="8" type="ORF">EAO82_11065</name>
</gene>
<keyword evidence="10" id="KW-1185">Reference proteome</keyword>
<evidence type="ECO:0000313" key="10">
    <source>
        <dbReference type="Proteomes" id="UP000344571"/>
    </source>
</evidence>
<keyword evidence="3" id="KW-0238">DNA-binding</keyword>
<keyword evidence="4" id="KW-0804">Transcription</keyword>